<evidence type="ECO:0000313" key="2">
    <source>
        <dbReference type="EMBL" id="MBB1243826.1"/>
    </source>
</evidence>
<keyword evidence="1" id="KW-0812">Transmembrane</keyword>
<accession>A0ABR6EEQ8</accession>
<gene>
    <name evidence="2" type="ORF">GL263_09680</name>
</gene>
<keyword evidence="1" id="KW-1133">Transmembrane helix</keyword>
<comment type="caution">
    <text evidence="2">The sequence shown here is derived from an EMBL/GenBank/DDBJ whole genome shotgun (WGS) entry which is preliminary data.</text>
</comment>
<dbReference type="Proteomes" id="UP000766698">
    <property type="component" value="Unassembled WGS sequence"/>
</dbReference>
<evidence type="ECO:0008006" key="4">
    <source>
        <dbReference type="Google" id="ProtNLM"/>
    </source>
</evidence>
<protein>
    <recommendedName>
        <fullName evidence="4">Integral membrane protein</fullName>
    </recommendedName>
</protein>
<evidence type="ECO:0000256" key="1">
    <source>
        <dbReference type="SAM" id="Phobius"/>
    </source>
</evidence>
<organism evidence="2 3">
    <name type="scientific">Streptomyces durbertensis</name>
    <dbReference type="NCBI Taxonomy" id="2448886"/>
    <lineage>
        <taxon>Bacteria</taxon>
        <taxon>Bacillati</taxon>
        <taxon>Actinomycetota</taxon>
        <taxon>Actinomycetes</taxon>
        <taxon>Kitasatosporales</taxon>
        <taxon>Streptomycetaceae</taxon>
        <taxon>Streptomyces</taxon>
    </lineage>
</organism>
<dbReference type="EMBL" id="WMLF01000101">
    <property type="protein sequence ID" value="MBB1243826.1"/>
    <property type="molecule type" value="Genomic_DNA"/>
</dbReference>
<reference evidence="3" key="1">
    <citation type="journal article" date="2020" name="Syst. Appl. Microbiol.">
        <title>Streptomyces alkaliterrae sp. nov., isolated from an alkaline soil, and emended descriptions of Streptomyces alkaliphilus, Streptomyces calidiresistens and Streptomyces durbertensis.</title>
        <authorList>
            <person name="Swiecimska M."/>
            <person name="Golinska P."/>
            <person name="Nouioui I."/>
            <person name="Wypij M."/>
            <person name="Rai M."/>
            <person name="Sangal V."/>
            <person name="Goodfellow M."/>
        </authorList>
    </citation>
    <scope>NUCLEOTIDE SEQUENCE [LARGE SCALE GENOMIC DNA]</scope>
    <source>
        <strain evidence="3">DSM 104538</strain>
    </source>
</reference>
<feature type="transmembrane region" description="Helical" evidence="1">
    <location>
        <begin position="12"/>
        <end position="30"/>
    </location>
</feature>
<evidence type="ECO:0000313" key="3">
    <source>
        <dbReference type="Proteomes" id="UP000766698"/>
    </source>
</evidence>
<proteinExistence type="predicted"/>
<keyword evidence="1" id="KW-0472">Membrane</keyword>
<name>A0ABR6EEQ8_9ACTN</name>
<keyword evidence="3" id="KW-1185">Reference proteome</keyword>
<sequence length="82" mass="8694">MSTRNPFDPAKLVLGLALIAVAAGFVLRSLDRLAVPYAVLVLLIPAALLMSGVVAATDRLLRRRTRSAVAGRHPTDLPPPRG</sequence>
<dbReference type="RefSeq" id="WP_182855191.1">
    <property type="nucleotide sequence ID" value="NZ_WMLF01000101.1"/>
</dbReference>
<feature type="transmembrane region" description="Helical" evidence="1">
    <location>
        <begin position="36"/>
        <end position="56"/>
    </location>
</feature>